<keyword evidence="3" id="KW-1185">Reference proteome</keyword>
<evidence type="ECO:0000256" key="1">
    <source>
        <dbReference type="SAM" id="SignalP"/>
    </source>
</evidence>
<dbReference type="InterPro" id="IPR029063">
    <property type="entry name" value="SAM-dependent_MTases_sf"/>
</dbReference>
<comment type="caution">
    <text evidence="2">The sequence shown here is derived from an EMBL/GenBank/DDBJ whole genome shotgun (WGS) entry which is preliminary data.</text>
</comment>
<dbReference type="SUPFAM" id="SSF53335">
    <property type="entry name" value="S-adenosyl-L-methionine-dependent methyltransferases"/>
    <property type="match status" value="1"/>
</dbReference>
<accession>A0A8J2X1X5</accession>
<dbReference type="Proteomes" id="UP000789595">
    <property type="component" value="Unassembled WGS sequence"/>
</dbReference>
<gene>
    <name evidence="2" type="ORF">PECAL_5P21880</name>
</gene>
<sequence>MRRMLALLLLCNAHALRTPHPLLSSAAAHTYRADAGREFARIAPHIKTSLLENSNKTQDLAAGKALLKKMDRAAQTPADLTAVARRGYIRTVYDDRAFQVAEMFGAAHRAGVKLARGARVASLGGGPGCCVLGYRVFERIAFGSATSRLWVYDYADAWRDDVAALARALDEPIPFGACDLARGLHAPENDEVRALAPTLDVVLLSRTLSEVPDRGWTPFLRELWATLKSGAVVFVKDEQDVEAEAVDLLGGDAWSVPGVRGVFLRHGE</sequence>
<evidence type="ECO:0000313" key="3">
    <source>
        <dbReference type="Proteomes" id="UP000789595"/>
    </source>
</evidence>
<organism evidence="2 3">
    <name type="scientific">Pelagomonas calceolata</name>
    <dbReference type="NCBI Taxonomy" id="35677"/>
    <lineage>
        <taxon>Eukaryota</taxon>
        <taxon>Sar</taxon>
        <taxon>Stramenopiles</taxon>
        <taxon>Ochrophyta</taxon>
        <taxon>Pelagophyceae</taxon>
        <taxon>Pelagomonadales</taxon>
        <taxon>Pelagomonadaceae</taxon>
        <taxon>Pelagomonas</taxon>
    </lineage>
</organism>
<feature type="signal peptide" evidence="1">
    <location>
        <begin position="1"/>
        <end position="15"/>
    </location>
</feature>
<dbReference type="Gene3D" id="3.40.50.150">
    <property type="entry name" value="Vaccinia Virus protein VP39"/>
    <property type="match status" value="1"/>
</dbReference>
<dbReference type="AlphaFoldDB" id="A0A8J2X1X5"/>
<dbReference type="EMBL" id="CAKKNE010000005">
    <property type="protein sequence ID" value="CAH0377650.1"/>
    <property type="molecule type" value="Genomic_DNA"/>
</dbReference>
<protein>
    <submittedName>
        <fullName evidence="2">Uncharacterized protein</fullName>
    </submittedName>
</protein>
<reference evidence="2" key="1">
    <citation type="submission" date="2021-11" db="EMBL/GenBank/DDBJ databases">
        <authorList>
            <consortium name="Genoscope - CEA"/>
            <person name="William W."/>
        </authorList>
    </citation>
    <scope>NUCLEOTIDE SEQUENCE</scope>
</reference>
<evidence type="ECO:0000313" key="2">
    <source>
        <dbReference type="EMBL" id="CAH0377650.1"/>
    </source>
</evidence>
<name>A0A8J2X1X5_9STRA</name>
<proteinExistence type="predicted"/>
<feature type="chain" id="PRO_5035182571" evidence="1">
    <location>
        <begin position="16"/>
        <end position="268"/>
    </location>
</feature>
<keyword evidence="1" id="KW-0732">Signal</keyword>